<comment type="caution">
    <text evidence="2">The sequence shown here is derived from an EMBL/GenBank/DDBJ whole genome shotgun (WGS) entry which is preliminary data.</text>
</comment>
<evidence type="ECO:0000256" key="1">
    <source>
        <dbReference type="SAM" id="MobiDB-lite"/>
    </source>
</evidence>
<dbReference type="Proteomes" id="UP001623348">
    <property type="component" value="Unassembled WGS sequence"/>
</dbReference>
<dbReference type="AlphaFoldDB" id="A0ABC9VX60"/>
<feature type="compositionally biased region" description="Basic residues" evidence="1">
    <location>
        <begin position="1"/>
        <end position="18"/>
    </location>
</feature>
<evidence type="ECO:0000313" key="3">
    <source>
        <dbReference type="Proteomes" id="UP001623348"/>
    </source>
</evidence>
<organism evidence="2 3">
    <name type="scientific">Grus japonensis</name>
    <name type="common">Japanese crane</name>
    <name type="synonym">Red-crowned crane</name>
    <dbReference type="NCBI Taxonomy" id="30415"/>
    <lineage>
        <taxon>Eukaryota</taxon>
        <taxon>Metazoa</taxon>
        <taxon>Chordata</taxon>
        <taxon>Craniata</taxon>
        <taxon>Vertebrata</taxon>
        <taxon>Euteleostomi</taxon>
        <taxon>Archelosauria</taxon>
        <taxon>Archosauria</taxon>
        <taxon>Dinosauria</taxon>
        <taxon>Saurischia</taxon>
        <taxon>Theropoda</taxon>
        <taxon>Coelurosauria</taxon>
        <taxon>Aves</taxon>
        <taxon>Neognathae</taxon>
        <taxon>Neoaves</taxon>
        <taxon>Gruiformes</taxon>
        <taxon>Gruidae</taxon>
        <taxon>Grus</taxon>
    </lineage>
</organism>
<dbReference type="EMBL" id="BAAFJT010000001">
    <property type="protein sequence ID" value="GAB0177985.1"/>
    <property type="molecule type" value="Genomic_DNA"/>
</dbReference>
<reference evidence="2 3" key="1">
    <citation type="submission" date="2024-06" db="EMBL/GenBank/DDBJ databases">
        <title>The draft genome of Grus japonensis, version 3.</title>
        <authorList>
            <person name="Nabeshima K."/>
            <person name="Suzuki S."/>
            <person name="Onuma M."/>
        </authorList>
    </citation>
    <scope>NUCLEOTIDE SEQUENCE [LARGE SCALE GENOMIC DNA]</scope>
    <source>
        <strain evidence="2 3">451A</strain>
    </source>
</reference>
<dbReference type="PANTHER" id="PTHR33395">
    <property type="entry name" value="TRANSCRIPTASE, PUTATIVE-RELATED-RELATED"/>
    <property type="match status" value="1"/>
</dbReference>
<keyword evidence="3" id="KW-1185">Reference proteome</keyword>
<gene>
    <name evidence="2" type="ORF">GRJ2_000263800</name>
</gene>
<protein>
    <submittedName>
        <fullName evidence="2">Mitochondrial enolase superfamily member 1</fullName>
    </submittedName>
</protein>
<dbReference type="PANTHER" id="PTHR33395:SF22">
    <property type="entry name" value="REVERSE TRANSCRIPTASE DOMAIN-CONTAINING PROTEIN"/>
    <property type="match status" value="1"/>
</dbReference>
<accession>A0ABC9VX60</accession>
<feature type="region of interest" description="Disordered" evidence="1">
    <location>
        <begin position="1"/>
        <end position="24"/>
    </location>
</feature>
<name>A0ABC9VX60_GRUJA</name>
<evidence type="ECO:0000313" key="2">
    <source>
        <dbReference type="EMBL" id="GAB0177985.1"/>
    </source>
</evidence>
<sequence>MKGNRKGSYRNFSSKRKSRENVGPLLNGVGDMVIRDMKKVELHTGKTEVLNAFFTLGSTVEICSQKSQASETSGKVWSKEDVPLEEDQVREHLNNLDVHKSLGPDEMYPRLLRELVHVTVRPLSIIYESHHYMPGST</sequence>
<proteinExistence type="predicted"/>